<reference evidence="1 2" key="1">
    <citation type="submission" date="2021-04" db="EMBL/GenBank/DDBJ databases">
        <title>Genome analysis of Polyangium sp.</title>
        <authorList>
            <person name="Li Y."/>
            <person name="Wang J."/>
        </authorList>
    </citation>
    <scope>NUCLEOTIDE SEQUENCE [LARGE SCALE GENOMIC DNA]</scope>
    <source>
        <strain evidence="1 2">SDU14</strain>
    </source>
</reference>
<organism evidence="1 2">
    <name type="scientific">Polyangium jinanense</name>
    <dbReference type="NCBI Taxonomy" id="2829994"/>
    <lineage>
        <taxon>Bacteria</taxon>
        <taxon>Pseudomonadati</taxon>
        <taxon>Myxococcota</taxon>
        <taxon>Polyangia</taxon>
        <taxon>Polyangiales</taxon>
        <taxon>Polyangiaceae</taxon>
        <taxon>Polyangium</taxon>
    </lineage>
</organism>
<gene>
    <name evidence="1" type="ORF">KEG57_46145</name>
</gene>
<evidence type="ECO:0000313" key="1">
    <source>
        <dbReference type="EMBL" id="MDC3987935.1"/>
    </source>
</evidence>
<dbReference type="EMBL" id="JAGTJJ010000061">
    <property type="protein sequence ID" value="MDC3987935.1"/>
    <property type="molecule type" value="Genomic_DNA"/>
</dbReference>
<keyword evidence="2" id="KW-1185">Reference proteome</keyword>
<proteinExistence type="predicted"/>
<dbReference type="AlphaFoldDB" id="A0A9X4AZ36"/>
<comment type="caution">
    <text evidence="1">The sequence shown here is derived from an EMBL/GenBank/DDBJ whole genome shotgun (WGS) entry which is preliminary data.</text>
</comment>
<protein>
    <submittedName>
        <fullName evidence="1">Uncharacterized protein</fullName>
    </submittedName>
</protein>
<dbReference type="Proteomes" id="UP001151081">
    <property type="component" value="Unassembled WGS sequence"/>
</dbReference>
<accession>A0A9X4AZ36</accession>
<evidence type="ECO:0000313" key="2">
    <source>
        <dbReference type="Proteomes" id="UP001151081"/>
    </source>
</evidence>
<dbReference type="RefSeq" id="WP_272427559.1">
    <property type="nucleotide sequence ID" value="NZ_JAGTJJ010000061.1"/>
</dbReference>
<sequence length="57" mass="6287">MSSTRIGHLLPHRFVHLGRFVAPPMRVEEMDASETYGQTGGMFVKVGAVAGRRRFAA</sequence>
<name>A0A9X4AZ36_9BACT</name>